<accession>A0ABY4B140</accession>
<dbReference type="RefSeq" id="WP_243512103.1">
    <property type="nucleotide sequence ID" value="NZ_CP094534.1"/>
</dbReference>
<dbReference type="EMBL" id="CP094534">
    <property type="protein sequence ID" value="UOE32839.1"/>
    <property type="molecule type" value="Genomic_DNA"/>
</dbReference>
<keyword evidence="2" id="KW-1185">Reference proteome</keyword>
<evidence type="ECO:0000313" key="1">
    <source>
        <dbReference type="EMBL" id="UOE32839.1"/>
    </source>
</evidence>
<organism evidence="1 2">
    <name type="scientific">Hymenobacter monticola</name>
    <dbReference type="NCBI Taxonomy" id="1705399"/>
    <lineage>
        <taxon>Bacteria</taxon>
        <taxon>Pseudomonadati</taxon>
        <taxon>Bacteroidota</taxon>
        <taxon>Cytophagia</taxon>
        <taxon>Cytophagales</taxon>
        <taxon>Hymenobacteraceae</taxon>
        <taxon>Hymenobacter</taxon>
    </lineage>
</organism>
<dbReference type="Proteomes" id="UP000831390">
    <property type="component" value="Chromosome"/>
</dbReference>
<name>A0ABY4B140_9BACT</name>
<proteinExistence type="predicted"/>
<evidence type="ECO:0000313" key="2">
    <source>
        <dbReference type="Proteomes" id="UP000831390"/>
    </source>
</evidence>
<reference evidence="1 2" key="1">
    <citation type="submission" date="2022-03" db="EMBL/GenBank/DDBJ databases">
        <title>Hymenobactersp. isolated from the air.</title>
        <authorList>
            <person name="Won M."/>
            <person name="Kwon S.-W."/>
        </authorList>
    </citation>
    <scope>NUCLEOTIDE SEQUENCE [LARGE SCALE GENOMIC DNA]</scope>
    <source>
        <strain evidence="1 2">KACC 22596</strain>
    </source>
</reference>
<sequence length="301" mass="34428">MLPHTGRIIMSGITIRYFTKQIFDDYAREFGERKALSLVKSLSESSLLTKALQLWDSLDHIPTYQDLQKVVGAINWFVISRRESTAVGMLIALSRWDEHSNKSNRLARPDKVLQVAFDILSWLKVYEEEVMACKLLISVAASNRVEAVPRTTFLERVSKAVKISNIRSIEYEWEIDKVKRKRDLSATDLIISTVVGQKVWGGVFGEFPSEIISLIKSSCSKADDFEIAYLKFSVADKFKDSDDSLILVLAVEDMDSFDEEMGYLNLFEMLCLIDEDGITFQNAKQGWIVYLGVDKSEWKFF</sequence>
<gene>
    <name evidence="1" type="ORF">MTP16_17095</name>
</gene>
<protein>
    <submittedName>
        <fullName evidence="1">Uncharacterized protein</fullName>
    </submittedName>
</protein>